<name>A0ABD1PQC0_9LAMI</name>
<evidence type="ECO:0000313" key="1">
    <source>
        <dbReference type="EMBL" id="KAL2466110.1"/>
    </source>
</evidence>
<dbReference type="Proteomes" id="UP001604336">
    <property type="component" value="Unassembled WGS sequence"/>
</dbReference>
<keyword evidence="2" id="KW-1185">Reference proteome</keyword>
<dbReference type="EMBL" id="JBFOLK010000013">
    <property type="protein sequence ID" value="KAL2466110.1"/>
    <property type="molecule type" value="Genomic_DNA"/>
</dbReference>
<proteinExistence type="predicted"/>
<accession>A0ABD1PQC0</accession>
<sequence length="152" mass="16371">MGGSKLQGAQVIVGEALVRSVASWEKKAARWPSPSGRGTCTKRCSTEGASCKVVESQWERHLREALLHGRSKLQCSRVPVGEVLAQSVAPWEEQAARWLSPSGRGTCAKRCSMGGASCNVAESHYERHLHEALLHGRSKLQGGRVTVGKALV</sequence>
<dbReference type="AlphaFoldDB" id="A0ABD1PQC0"/>
<gene>
    <name evidence="1" type="ORF">Adt_41961</name>
</gene>
<organism evidence="1 2">
    <name type="scientific">Abeliophyllum distichum</name>
    <dbReference type="NCBI Taxonomy" id="126358"/>
    <lineage>
        <taxon>Eukaryota</taxon>
        <taxon>Viridiplantae</taxon>
        <taxon>Streptophyta</taxon>
        <taxon>Embryophyta</taxon>
        <taxon>Tracheophyta</taxon>
        <taxon>Spermatophyta</taxon>
        <taxon>Magnoliopsida</taxon>
        <taxon>eudicotyledons</taxon>
        <taxon>Gunneridae</taxon>
        <taxon>Pentapetalae</taxon>
        <taxon>asterids</taxon>
        <taxon>lamiids</taxon>
        <taxon>Lamiales</taxon>
        <taxon>Oleaceae</taxon>
        <taxon>Forsythieae</taxon>
        <taxon>Abeliophyllum</taxon>
    </lineage>
</organism>
<protein>
    <submittedName>
        <fullName evidence="1">Uncharacterized protein</fullName>
    </submittedName>
</protein>
<comment type="caution">
    <text evidence="1">The sequence shown here is derived from an EMBL/GenBank/DDBJ whole genome shotgun (WGS) entry which is preliminary data.</text>
</comment>
<evidence type="ECO:0000313" key="2">
    <source>
        <dbReference type="Proteomes" id="UP001604336"/>
    </source>
</evidence>
<reference evidence="2" key="1">
    <citation type="submission" date="2024-07" db="EMBL/GenBank/DDBJ databases">
        <title>Two chromosome-level genome assemblies of Korean endemic species Abeliophyllum distichum and Forsythia ovata (Oleaceae).</title>
        <authorList>
            <person name="Jang H."/>
        </authorList>
    </citation>
    <scope>NUCLEOTIDE SEQUENCE [LARGE SCALE GENOMIC DNA]</scope>
</reference>